<reference evidence="1" key="1">
    <citation type="submission" date="2021-01" db="EMBL/GenBank/DDBJ databases">
        <authorList>
            <person name="Corre E."/>
            <person name="Pelletier E."/>
            <person name="Niang G."/>
            <person name="Scheremetjew M."/>
            <person name="Finn R."/>
            <person name="Kale V."/>
            <person name="Holt S."/>
            <person name="Cochrane G."/>
            <person name="Meng A."/>
            <person name="Brown T."/>
            <person name="Cohen L."/>
        </authorList>
    </citation>
    <scope>NUCLEOTIDE SEQUENCE</scope>
    <source>
        <strain evidence="1">CCMP1594</strain>
    </source>
</reference>
<dbReference type="EMBL" id="HBJA01095622">
    <property type="protein sequence ID" value="CAE0821930.1"/>
    <property type="molecule type" value="Transcribed_RNA"/>
</dbReference>
<sequence length="112" mass="12666">MLKSVLPADTQSCTYQMILLALYFHTFLDSIDQMLSSSLAHSFSVTVRQWLLSGCTSKDWVWTHWHLHCTTSTRTSQSLYSRPAQVAGHTQMSLTLFACSLAERQLLALNVL</sequence>
<proteinExistence type="predicted"/>
<accession>A0A7S4G171</accession>
<protein>
    <submittedName>
        <fullName evidence="1">Uncharacterized protein</fullName>
    </submittedName>
</protein>
<evidence type="ECO:0000313" key="1">
    <source>
        <dbReference type="EMBL" id="CAE0821930.1"/>
    </source>
</evidence>
<name>A0A7S4G171_9EUGL</name>
<gene>
    <name evidence="1" type="ORF">EGYM00163_LOCUS33127</name>
</gene>
<organism evidence="1">
    <name type="scientific">Eutreptiella gymnastica</name>
    <dbReference type="NCBI Taxonomy" id="73025"/>
    <lineage>
        <taxon>Eukaryota</taxon>
        <taxon>Discoba</taxon>
        <taxon>Euglenozoa</taxon>
        <taxon>Euglenida</taxon>
        <taxon>Spirocuta</taxon>
        <taxon>Euglenophyceae</taxon>
        <taxon>Eutreptiales</taxon>
        <taxon>Eutreptiaceae</taxon>
        <taxon>Eutreptiella</taxon>
    </lineage>
</organism>
<dbReference type="AlphaFoldDB" id="A0A7S4G171"/>